<evidence type="ECO:0000313" key="12">
    <source>
        <dbReference type="Proteomes" id="UP000019132"/>
    </source>
</evidence>
<dbReference type="InParanoid" id="K3X8Y9"/>
<sequence length="133" mass="15951">MPPNIIERAAEHCVTSKFEHIFDNFARENAEVFMDAVEAKGGDVEHKHEYKELHDRYLRLFEEELSDFIESEGATIEEFFRECRDIMEGNYTALFSDEHQYKWFVEHLVASMDYNQFYALMVNEARRLNRSRK</sequence>
<dbReference type="EMBL" id="GL376586">
    <property type="status" value="NOT_ANNOTATED_CDS"/>
    <property type="molecule type" value="Genomic_DNA"/>
</dbReference>
<dbReference type="Gene3D" id="1.20.1520.10">
    <property type="entry name" value="ADP-ribosylation factor-like 2-binding protein, domain"/>
    <property type="match status" value="1"/>
</dbReference>
<dbReference type="GO" id="GO:0097546">
    <property type="term" value="C:ciliary base"/>
    <property type="evidence" value="ECO:0007669"/>
    <property type="project" value="TreeGrafter"/>
</dbReference>
<comment type="similarity">
    <text evidence="3">Belongs to the CFAP36 family.</text>
</comment>
<keyword evidence="5" id="KW-0963">Cytoplasm</keyword>
<dbReference type="VEuPathDB" id="FungiDB:PYU1_G013659"/>
<dbReference type="GO" id="GO:0005930">
    <property type="term" value="C:axoneme"/>
    <property type="evidence" value="ECO:0007669"/>
    <property type="project" value="TreeGrafter"/>
</dbReference>
<keyword evidence="6" id="KW-0175">Coiled coil</keyword>
<evidence type="ECO:0000256" key="7">
    <source>
        <dbReference type="ARBA" id="ARBA00023069"/>
    </source>
</evidence>
<evidence type="ECO:0000256" key="1">
    <source>
        <dbReference type="ARBA" id="ARBA00004138"/>
    </source>
</evidence>
<keyword evidence="7" id="KW-0969">Cilium</keyword>
<evidence type="ECO:0000256" key="4">
    <source>
        <dbReference type="ARBA" id="ARBA00021815"/>
    </source>
</evidence>
<accession>K3X8Y9</accession>
<evidence type="ECO:0000256" key="3">
    <source>
        <dbReference type="ARBA" id="ARBA00007460"/>
    </source>
</evidence>
<evidence type="ECO:0000256" key="9">
    <source>
        <dbReference type="ARBA" id="ARBA00031593"/>
    </source>
</evidence>
<evidence type="ECO:0000256" key="6">
    <source>
        <dbReference type="ARBA" id="ARBA00023054"/>
    </source>
</evidence>
<reference evidence="12" key="2">
    <citation type="submission" date="2010-04" db="EMBL/GenBank/DDBJ databases">
        <authorList>
            <person name="Buell R."/>
            <person name="Hamilton J."/>
            <person name="Hostetler J."/>
        </authorList>
    </citation>
    <scope>NUCLEOTIDE SEQUENCE [LARGE SCALE GENOMIC DNA]</scope>
    <source>
        <strain evidence="12">DAOM:BR144</strain>
    </source>
</reference>
<dbReference type="AlphaFoldDB" id="K3X8Y9"/>
<evidence type="ECO:0000256" key="5">
    <source>
        <dbReference type="ARBA" id="ARBA00022490"/>
    </source>
</evidence>
<keyword evidence="12" id="KW-1185">Reference proteome</keyword>
<organism evidence="11 12">
    <name type="scientific">Globisporangium ultimum (strain ATCC 200006 / CBS 805.95 / DAOM BR144)</name>
    <name type="common">Pythium ultimum</name>
    <dbReference type="NCBI Taxonomy" id="431595"/>
    <lineage>
        <taxon>Eukaryota</taxon>
        <taxon>Sar</taxon>
        <taxon>Stramenopiles</taxon>
        <taxon>Oomycota</taxon>
        <taxon>Peronosporomycetes</taxon>
        <taxon>Pythiales</taxon>
        <taxon>Pythiaceae</taxon>
        <taxon>Globisporangium</taxon>
    </lineage>
</organism>
<reference evidence="11" key="3">
    <citation type="submission" date="2015-02" db="UniProtKB">
        <authorList>
            <consortium name="EnsemblProtists"/>
        </authorList>
    </citation>
    <scope>IDENTIFICATION</scope>
    <source>
        <strain evidence="11">DAOM BR144</strain>
    </source>
</reference>
<dbReference type="PANTHER" id="PTHR21532:SF0">
    <property type="entry name" value="CILIA- AND FLAGELLA-ASSOCIATED PROTEIN 36"/>
    <property type="match status" value="1"/>
</dbReference>
<reference evidence="12" key="1">
    <citation type="journal article" date="2010" name="Genome Biol.">
        <title>Genome sequence of the necrotrophic plant pathogen Pythium ultimum reveals original pathogenicity mechanisms and effector repertoire.</title>
        <authorList>
            <person name="Levesque C.A."/>
            <person name="Brouwer H."/>
            <person name="Cano L."/>
            <person name="Hamilton J.P."/>
            <person name="Holt C."/>
            <person name="Huitema E."/>
            <person name="Raffaele S."/>
            <person name="Robideau G.P."/>
            <person name="Thines M."/>
            <person name="Win J."/>
            <person name="Zerillo M.M."/>
            <person name="Beakes G.W."/>
            <person name="Boore J.L."/>
            <person name="Busam D."/>
            <person name="Dumas B."/>
            <person name="Ferriera S."/>
            <person name="Fuerstenberg S.I."/>
            <person name="Gachon C.M."/>
            <person name="Gaulin E."/>
            <person name="Govers F."/>
            <person name="Grenville-Briggs L."/>
            <person name="Horner N."/>
            <person name="Hostetler J."/>
            <person name="Jiang R.H."/>
            <person name="Johnson J."/>
            <person name="Krajaejun T."/>
            <person name="Lin H."/>
            <person name="Meijer H.J."/>
            <person name="Moore B."/>
            <person name="Morris P."/>
            <person name="Phuntmart V."/>
            <person name="Puiu D."/>
            <person name="Shetty J."/>
            <person name="Stajich J.E."/>
            <person name="Tripathy S."/>
            <person name="Wawra S."/>
            <person name="van West P."/>
            <person name="Whitty B.R."/>
            <person name="Coutinho P.M."/>
            <person name="Henrissat B."/>
            <person name="Martin F."/>
            <person name="Thomas P.D."/>
            <person name="Tyler B.M."/>
            <person name="De Vries R.P."/>
            <person name="Kamoun S."/>
            <person name="Yandell M."/>
            <person name="Tisserat N."/>
            <person name="Buell C.R."/>
        </authorList>
    </citation>
    <scope>NUCLEOTIDE SEQUENCE</scope>
    <source>
        <strain evidence="12">DAOM:BR144</strain>
    </source>
</reference>
<protein>
    <recommendedName>
        <fullName evidence="4">Cilia- and flagella-associated protein 36</fullName>
    </recommendedName>
    <alternativeName>
        <fullName evidence="9">Coiled-coil domain-containing protein 104</fullName>
    </alternativeName>
</protein>
<dbReference type="EnsemblProtists" id="PYU1_T013688">
    <property type="protein sequence ID" value="PYU1_T013688"/>
    <property type="gene ID" value="PYU1_G013659"/>
</dbReference>
<dbReference type="InterPro" id="IPR023379">
    <property type="entry name" value="BART_dom"/>
</dbReference>
<proteinExistence type="inferred from homology"/>
<dbReference type="HOGENOM" id="CLU_124707_0_0_1"/>
<evidence type="ECO:0000259" key="10">
    <source>
        <dbReference type="Pfam" id="PF11527"/>
    </source>
</evidence>
<keyword evidence="8" id="KW-0966">Cell projection</keyword>
<evidence type="ECO:0000256" key="8">
    <source>
        <dbReference type="ARBA" id="ARBA00023273"/>
    </source>
</evidence>
<dbReference type="eggNOG" id="ENOG502SBZW">
    <property type="taxonomic scope" value="Eukaryota"/>
</dbReference>
<dbReference type="Pfam" id="PF11527">
    <property type="entry name" value="ARL2_Bind_BART"/>
    <property type="match status" value="1"/>
</dbReference>
<name>K3X8Y9_GLOUD</name>
<dbReference type="Proteomes" id="UP000019132">
    <property type="component" value="Unassembled WGS sequence"/>
</dbReference>
<evidence type="ECO:0000256" key="2">
    <source>
        <dbReference type="ARBA" id="ARBA00004496"/>
    </source>
</evidence>
<dbReference type="OMA" id="SKFEHIF"/>
<dbReference type="InterPro" id="IPR042541">
    <property type="entry name" value="BART_sf"/>
</dbReference>
<evidence type="ECO:0000313" key="11">
    <source>
        <dbReference type="EnsemblProtists" id="PYU1_T013688"/>
    </source>
</evidence>
<comment type="subcellular location">
    <subcellularLocation>
        <location evidence="1">Cell projection</location>
        <location evidence="1">Cilium</location>
    </subcellularLocation>
    <subcellularLocation>
        <location evidence="2">Cytoplasm</location>
    </subcellularLocation>
</comment>
<dbReference type="PANTHER" id="PTHR21532">
    <property type="entry name" value="PHOSPHODIESTERASE HL"/>
    <property type="match status" value="1"/>
</dbReference>
<dbReference type="InterPro" id="IPR038888">
    <property type="entry name" value="CFAP36"/>
</dbReference>
<feature type="domain" description="BART" evidence="10">
    <location>
        <begin position="5"/>
        <end position="129"/>
    </location>
</feature>